<dbReference type="Gene3D" id="2.40.50.200">
    <property type="entry name" value="Bacterial OB-fold"/>
    <property type="match status" value="1"/>
</dbReference>
<dbReference type="Pfam" id="PF04076">
    <property type="entry name" value="BOF"/>
    <property type="match status" value="1"/>
</dbReference>
<dbReference type="InterPro" id="IPR036700">
    <property type="entry name" value="BOBF_sf"/>
</dbReference>
<name>A0A2N5DWM7_9GAMM</name>
<dbReference type="SUPFAM" id="SSF101756">
    <property type="entry name" value="Hypothetical protein YgiW"/>
    <property type="match status" value="1"/>
</dbReference>
<keyword evidence="5" id="KW-1185">Reference proteome</keyword>
<evidence type="ECO:0000313" key="5">
    <source>
        <dbReference type="Proteomes" id="UP000234240"/>
    </source>
</evidence>
<reference evidence="4 5" key="1">
    <citation type="submission" date="2017-12" db="EMBL/GenBank/DDBJ databases">
        <title>Characterization of six clinical isolates of Enterochimera gen. nov., a novel genus of the Yersiniaciae family and the three species Enterochimera arupensis sp. nov., Enterochimera coloradensis sp. nov, and Enterochimera californica sp. nov.</title>
        <authorList>
            <person name="Rossi A."/>
            <person name="Fisher M."/>
        </authorList>
    </citation>
    <scope>NUCLEOTIDE SEQUENCE [LARGE SCALE GENOMIC DNA]</scope>
    <source>
        <strain evidence="5">2015-Iso6</strain>
    </source>
</reference>
<accession>A0A2N5DWM7</accession>
<dbReference type="PANTHER" id="PTHR36571:SF2">
    <property type="entry name" value="PERIPLASMIC PROTEIN"/>
    <property type="match status" value="1"/>
</dbReference>
<sequence>MKKLTIAALLTVMTLPAFAEDNGGFKADEPAPPPQKQDAGIRGSEDARGATVELARTMRQDAWVTLEGHIIKKTGKDQFEFRDKTGTVGITVGGNRWNGDDVTPEDLVMISGRVKHEGKQTHVVVEHLLKQ</sequence>
<dbReference type="OrthoDB" id="6413427at2"/>
<dbReference type="EMBL" id="PJZF01000024">
    <property type="protein sequence ID" value="PLR31642.1"/>
    <property type="molecule type" value="Genomic_DNA"/>
</dbReference>
<feature type="chain" id="PRO_5014833853" evidence="3">
    <location>
        <begin position="20"/>
        <end position="131"/>
    </location>
</feature>
<organism evidence="4 5">
    <name type="scientific">Chimaeribacter californicus</name>
    <dbReference type="NCBI Taxonomy" id="2060067"/>
    <lineage>
        <taxon>Bacteria</taxon>
        <taxon>Pseudomonadati</taxon>
        <taxon>Pseudomonadota</taxon>
        <taxon>Gammaproteobacteria</taxon>
        <taxon>Enterobacterales</taxon>
        <taxon>Yersiniaceae</taxon>
        <taxon>Chimaeribacter</taxon>
    </lineage>
</organism>
<keyword evidence="1 3" id="KW-0732">Signal</keyword>
<evidence type="ECO:0000256" key="1">
    <source>
        <dbReference type="ARBA" id="ARBA00022729"/>
    </source>
</evidence>
<feature type="region of interest" description="Disordered" evidence="2">
    <location>
        <begin position="23"/>
        <end position="48"/>
    </location>
</feature>
<feature type="signal peptide" evidence="3">
    <location>
        <begin position="1"/>
        <end position="19"/>
    </location>
</feature>
<comment type="caution">
    <text evidence="4">The sequence shown here is derived from an EMBL/GenBank/DDBJ whole genome shotgun (WGS) entry which is preliminary data.</text>
</comment>
<dbReference type="NCBIfam" id="NF033674">
    <property type="entry name" value="stress_OB_fold"/>
    <property type="match status" value="1"/>
</dbReference>
<dbReference type="Proteomes" id="UP000234240">
    <property type="component" value="Unassembled WGS sequence"/>
</dbReference>
<evidence type="ECO:0000313" key="4">
    <source>
        <dbReference type="EMBL" id="PLR31642.1"/>
    </source>
</evidence>
<dbReference type="RefSeq" id="WP_101818132.1">
    <property type="nucleotide sequence ID" value="NZ_PJZF01000024.1"/>
</dbReference>
<proteinExistence type="predicted"/>
<gene>
    <name evidence="4" type="ORF">CYR55_20140</name>
</gene>
<evidence type="ECO:0000256" key="2">
    <source>
        <dbReference type="SAM" id="MobiDB-lite"/>
    </source>
</evidence>
<dbReference type="PANTHER" id="PTHR36571">
    <property type="entry name" value="PROTEIN YGIW"/>
    <property type="match status" value="1"/>
</dbReference>
<dbReference type="InterPro" id="IPR005220">
    <property type="entry name" value="CarO-like"/>
</dbReference>
<evidence type="ECO:0000256" key="3">
    <source>
        <dbReference type="SAM" id="SignalP"/>
    </source>
</evidence>
<protein>
    <submittedName>
        <fullName evidence="4">TIGR00156 family protein</fullName>
    </submittedName>
</protein>
<dbReference type="AlphaFoldDB" id="A0A2N5DWM7"/>